<reference evidence="4" key="1">
    <citation type="submission" date="2025-08" db="UniProtKB">
        <authorList>
            <consortium name="RefSeq"/>
        </authorList>
    </citation>
    <scope>IDENTIFICATION</scope>
</reference>
<evidence type="ECO:0000313" key="4">
    <source>
        <dbReference type="RefSeq" id="XP_065662508.1"/>
    </source>
</evidence>
<dbReference type="Pfam" id="PF00188">
    <property type="entry name" value="CAP"/>
    <property type="match status" value="1"/>
</dbReference>
<dbReference type="SMART" id="SM00198">
    <property type="entry name" value="SCP"/>
    <property type="match status" value="1"/>
</dbReference>
<dbReference type="InterPro" id="IPR035940">
    <property type="entry name" value="CAP_sf"/>
</dbReference>
<evidence type="ECO:0000256" key="1">
    <source>
        <dbReference type="SAM" id="SignalP"/>
    </source>
</evidence>
<dbReference type="Proteomes" id="UP001652625">
    <property type="component" value="Chromosome 09"/>
</dbReference>
<name>A0ABM4CL52_HYDVU</name>
<evidence type="ECO:0000313" key="3">
    <source>
        <dbReference type="Proteomes" id="UP001652625"/>
    </source>
</evidence>
<dbReference type="InterPro" id="IPR014044">
    <property type="entry name" value="CAP_dom"/>
</dbReference>
<dbReference type="Gene3D" id="3.40.33.10">
    <property type="entry name" value="CAP"/>
    <property type="match status" value="1"/>
</dbReference>
<gene>
    <name evidence="4" type="primary">LOC136085129</name>
</gene>
<dbReference type="RefSeq" id="XP_065662508.1">
    <property type="nucleotide sequence ID" value="XM_065806436.1"/>
</dbReference>
<feature type="chain" id="PRO_5045275618" evidence="1">
    <location>
        <begin position="18"/>
        <end position="168"/>
    </location>
</feature>
<proteinExistence type="predicted"/>
<dbReference type="PROSITE" id="PS01009">
    <property type="entry name" value="CRISP_1"/>
    <property type="match status" value="1"/>
</dbReference>
<keyword evidence="3" id="KW-1185">Reference proteome</keyword>
<dbReference type="GeneID" id="136085129"/>
<organism evidence="3 4">
    <name type="scientific">Hydra vulgaris</name>
    <name type="common">Hydra</name>
    <name type="synonym">Hydra attenuata</name>
    <dbReference type="NCBI Taxonomy" id="6087"/>
    <lineage>
        <taxon>Eukaryota</taxon>
        <taxon>Metazoa</taxon>
        <taxon>Cnidaria</taxon>
        <taxon>Hydrozoa</taxon>
        <taxon>Hydroidolina</taxon>
        <taxon>Anthoathecata</taxon>
        <taxon>Aplanulata</taxon>
        <taxon>Hydridae</taxon>
        <taxon>Hydra</taxon>
    </lineage>
</organism>
<keyword evidence="1" id="KW-0732">Signal</keyword>
<dbReference type="InterPro" id="IPR034113">
    <property type="entry name" value="SCP_GAPR1-like"/>
</dbReference>
<feature type="signal peptide" evidence="1">
    <location>
        <begin position="1"/>
        <end position="17"/>
    </location>
</feature>
<accession>A0ABM4CL52</accession>
<sequence>MFAQVAISVLLVSYSYSSLVGKRASDQSNNCLKAHNRLRAKHEKTPRLVLDKVLTKSAQKYAEYLASNDLFKHSGGKYGENLYMSTGGESQNVCDDASNSWYSEIENYDYDDPSYNEETGHFTQLVWRGSKKVGFGVATKGEQTVVVAQYLPPGNMAGDFEKNVMPLI</sequence>
<feature type="domain" description="SCP" evidence="2">
    <location>
        <begin position="26"/>
        <end position="158"/>
    </location>
</feature>
<dbReference type="CDD" id="cd05382">
    <property type="entry name" value="CAP_GAPR1-like"/>
    <property type="match status" value="1"/>
</dbReference>
<dbReference type="SUPFAM" id="SSF55797">
    <property type="entry name" value="PR-1-like"/>
    <property type="match status" value="1"/>
</dbReference>
<protein>
    <submittedName>
        <fullName evidence="4">Golgi-associated plant pathogenesis-related protein 1-like</fullName>
    </submittedName>
</protein>
<dbReference type="InterPro" id="IPR001283">
    <property type="entry name" value="CRISP-related"/>
</dbReference>
<evidence type="ECO:0000259" key="2">
    <source>
        <dbReference type="SMART" id="SM00198"/>
    </source>
</evidence>
<dbReference type="PANTHER" id="PTHR10334">
    <property type="entry name" value="CYSTEINE-RICH SECRETORY PROTEIN-RELATED"/>
    <property type="match status" value="1"/>
</dbReference>
<dbReference type="PRINTS" id="PR00837">
    <property type="entry name" value="V5TPXLIKE"/>
</dbReference>
<dbReference type="InterPro" id="IPR018244">
    <property type="entry name" value="Allrgn_V5/Tpx1_CS"/>
</dbReference>